<proteinExistence type="predicted"/>
<evidence type="ECO:0000313" key="2">
    <source>
        <dbReference type="WBParaSite" id="Pan_g6864.t1"/>
    </source>
</evidence>
<dbReference type="Proteomes" id="UP000492821">
    <property type="component" value="Unassembled WGS sequence"/>
</dbReference>
<reference evidence="1" key="1">
    <citation type="journal article" date="2013" name="Genetics">
        <title>The draft genome and transcriptome of Panagrellus redivivus are shaped by the harsh demands of a free-living lifestyle.</title>
        <authorList>
            <person name="Srinivasan J."/>
            <person name="Dillman A.R."/>
            <person name="Macchietto M.G."/>
            <person name="Heikkinen L."/>
            <person name="Lakso M."/>
            <person name="Fracchia K.M."/>
            <person name="Antoshechkin I."/>
            <person name="Mortazavi A."/>
            <person name="Wong G."/>
            <person name="Sternberg P.W."/>
        </authorList>
    </citation>
    <scope>NUCLEOTIDE SEQUENCE [LARGE SCALE GENOMIC DNA]</scope>
    <source>
        <strain evidence="1">MT8872</strain>
    </source>
</reference>
<dbReference type="AlphaFoldDB" id="A0A7E4W6J6"/>
<dbReference type="WBParaSite" id="Pan_g6864.t1">
    <property type="protein sequence ID" value="Pan_g6864.t1"/>
    <property type="gene ID" value="Pan_g6864"/>
</dbReference>
<name>A0A7E4W6J6_PANRE</name>
<protein>
    <submittedName>
        <fullName evidence="2">DUF2156 domain-containing protein</fullName>
    </submittedName>
</protein>
<organism evidence="1 2">
    <name type="scientific">Panagrellus redivivus</name>
    <name type="common">Microworm</name>
    <dbReference type="NCBI Taxonomy" id="6233"/>
    <lineage>
        <taxon>Eukaryota</taxon>
        <taxon>Metazoa</taxon>
        <taxon>Ecdysozoa</taxon>
        <taxon>Nematoda</taxon>
        <taxon>Chromadorea</taxon>
        <taxon>Rhabditida</taxon>
        <taxon>Tylenchina</taxon>
        <taxon>Panagrolaimomorpha</taxon>
        <taxon>Panagrolaimoidea</taxon>
        <taxon>Panagrolaimidae</taxon>
        <taxon>Panagrellus</taxon>
    </lineage>
</organism>
<keyword evidence="1" id="KW-1185">Reference proteome</keyword>
<reference evidence="2" key="2">
    <citation type="submission" date="2020-10" db="UniProtKB">
        <authorList>
            <consortium name="WormBaseParasite"/>
        </authorList>
    </citation>
    <scope>IDENTIFICATION</scope>
</reference>
<accession>A0A7E4W6J6</accession>
<evidence type="ECO:0000313" key="1">
    <source>
        <dbReference type="Proteomes" id="UP000492821"/>
    </source>
</evidence>
<sequence length="219" mass="25413">MAHVYEAVLVTLDAIDVLLEKFQGAQTIPFKNLPYEFQNRLIQLFPPSEIAAFKLAGYTALKYANKRPGIFSTGLYVVKNNNDYNFVQRTVGMKQRNAPPTLEKFDHAVEIVSGDYRYLGLEGKYTWKQAIHLMNVSKRMKHIYLFRGMQLGQLDFTDFCAAIVNWLGQQKDAIWIFIECHYFHLSFEDFVKQYVESRTSFRVGVTDNGVVIYQKCYFG</sequence>